<dbReference type="GO" id="GO:0020037">
    <property type="term" value="F:heme binding"/>
    <property type="evidence" value="ECO:0007669"/>
    <property type="project" value="InterPro"/>
</dbReference>
<dbReference type="GO" id="GO:0010333">
    <property type="term" value="F:terpene synthase activity"/>
    <property type="evidence" value="ECO:0007669"/>
    <property type="project" value="InterPro"/>
</dbReference>
<evidence type="ECO:0000313" key="3">
    <source>
        <dbReference type="EMBL" id="RNG36075.1"/>
    </source>
</evidence>
<organism evidence="3 4">
    <name type="scientific">Streptomyces botrytidirepellens</name>
    <dbReference type="NCBI Taxonomy" id="2486417"/>
    <lineage>
        <taxon>Bacteria</taxon>
        <taxon>Bacillati</taxon>
        <taxon>Actinomycetota</taxon>
        <taxon>Actinomycetes</taxon>
        <taxon>Kitasatosporales</taxon>
        <taxon>Streptomycetaceae</taxon>
        <taxon>Streptomyces</taxon>
    </lineage>
</organism>
<comment type="caution">
    <text evidence="3">The sequence shown here is derived from an EMBL/GenBank/DDBJ whole genome shotgun (WGS) entry which is preliminary data.</text>
</comment>
<dbReference type="Pfam" id="PF00067">
    <property type="entry name" value="p450"/>
    <property type="match status" value="1"/>
</dbReference>
<dbReference type="PRINTS" id="PR00359">
    <property type="entry name" value="BP450"/>
</dbReference>
<dbReference type="SUPFAM" id="SSF48576">
    <property type="entry name" value="Terpenoid synthases"/>
    <property type="match status" value="1"/>
</dbReference>
<dbReference type="SFLD" id="SFLDG01020">
    <property type="entry name" value="Terpene_Cyclase_Like_2"/>
    <property type="match status" value="1"/>
</dbReference>
<dbReference type="PANTHER" id="PTHR46696:SF3">
    <property type="entry name" value="PULCHERRIMINIC ACID SYNTHASE"/>
    <property type="match status" value="1"/>
</dbReference>
<keyword evidence="2" id="KW-0456">Lyase</keyword>
<dbReference type="InterPro" id="IPR034686">
    <property type="entry name" value="Terpene_cyclase-like_2"/>
</dbReference>
<comment type="similarity">
    <text evidence="1">Belongs to the cytochrome P450 family.</text>
</comment>
<dbReference type="Proteomes" id="UP000275401">
    <property type="component" value="Unassembled WGS sequence"/>
</dbReference>
<dbReference type="SUPFAM" id="SSF48264">
    <property type="entry name" value="Cytochrome P450"/>
    <property type="match status" value="1"/>
</dbReference>
<dbReference type="GO" id="GO:0005506">
    <property type="term" value="F:iron ion binding"/>
    <property type="evidence" value="ECO:0007669"/>
    <property type="project" value="InterPro"/>
</dbReference>
<dbReference type="GO" id="GO:0016705">
    <property type="term" value="F:oxidoreductase activity, acting on paired donors, with incorporation or reduction of molecular oxygen"/>
    <property type="evidence" value="ECO:0007669"/>
    <property type="project" value="InterPro"/>
</dbReference>
<dbReference type="SFLD" id="SFLDS00005">
    <property type="entry name" value="Isoprenoid_Synthase_Type_I"/>
    <property type="match status" value="1"/>
</dbReference>
<keyword evidence="4" id="KW-1185">Reference proteome</keyword>
<name>A0A3M8X5N5_9ACTN</name>
<dbReference type="InterPro" id="IPR036396">
    <property type="entry name" value="Cyt_P450_sf"/>
</dbReference>
<dbReference type="Pfam" id="PF19086">
    <property type="entry name" value="Terpene_syn_C_2"/>
    <property type="match status" value="1"/>
</dbReference>
<evidence type="ECO:0000313" key="4">
    <source>
        <dbReference type="Proteomes" id="UP000275401"/>
    </source>
</evidence>
<dbReference type="PROSITE" id="PS00086">
    <property type="entry name" value="CYTOCHROME_P450"/>
    <property type="match status" value="1"/>
</dbReference>
<dbReference type="AlphaFoldDB" id="A0A3M8X5N5"/>
<dbReference type="GO" id="GO:0004497">
    <property type="term" value="F:monooxygenase activity"/>
    <property type="evidence" value="ECO:0007669"/>
    <property type="project" value="InterPro"/>
</dbReference>
<dbReference type="Gene3D" id="1.10.600.10">
    <property type="entry name" value="Farnesyl Diphosphate Synthase"/>
    <property type="match status" value="1"/>
</dbReference>
<accession>A0A3M8X5N5</accession>
<reference evidence="3 4" key="1">
    <citation type="submission" date="2018-11" db="EMBL/GenBank/DDBJ databases">
        <title>The Potential of Streptomyces as Biocontrol Agents against the Tomato grey mould, Botrytis cinerea (Gray mold) Frontiers in Microbiology.</title>
        <authorList>
            <person name="Li D."/>
        </authorList>
    </citation>
    <scope>NUCLEOTIDE SEQUENCE [LARGE SCALE GENOMIC DNA]</scope>
    <source>
        <strain evidence="3 4">NEAU-LD23</strain>
    </source>
</reference>
<dbReference type="PANTHER" id="PTHR46696">
    <property type="entry name" value="P450, PUTATIVE (EUROFUNG)-RELATED"/>
    <property type="match status" value="1"/>
</dbReference>
<evidence type="ECO:0000256" key="1">
    <source>
        <dbReference type="ARBA" id="ARBA00010617"/>
    </source>
</evidence>
<dbReference type="InterPro" id="IPR008949">
    <property type="entry name" value="Isoprenoid_synthase_dom_sf"/>
</dbReference>
<proteinExistence type="inferred from homology"/>
<dbReference type="Gene3D" id="1.10.630.10">
    <property type="entry name" value="Cytochrome P450"/>
    <property type="match status" value="1"/>
</dbReference>
<sequence>MASSGVTDRVMFDLPDLSFPLTGAFPRDDALDLVREVCEWSHLHGLVGPRGRDRMETSGILDVGLALTGGGEQERALLLMQWFVWTLVLDDRVDDGQWADDGVLKRFAQRALCVLRGRHDADGADEDPMLKVLAEDLLPRTRRLLASGKEAAFVGHVGRHLEAQCRMVGHRVGQADTLVLTLEEYPAFRADLFGVDILFDLIELVHELQPPNTGVLGAGVSRLRACAGDVLGWVNDLYSLEKDLLLGEHANLVKVAHRQWGCSWQQAVDGVRDMICDRVSAFEKERSQLPGTGGEAAEVRRLAEVLAAAMADVLAWHQTSSRYHWHGRPVAAVDTRRTPPSLMWTQFERDPFPVYARLRAHFPLMRDEPLDAWVVSRYRDVRAALCDPRFTSDNYSWQSGPMVGRILLEMNGSEHTAHRAVMSPAFRGRALTALRGAAFDAAEELAGRAAEEVRLQGSTDLVTSFCQGLPIRVMTAVLGLPVDDAPRLRPWYNAGMSFVADHRQDPATLQRGLDASKALFAYLEPHIDARRAEPGDDLLSALCTREIDGRLLTDREVQGTCSLLLAAGADTSEKALALFLTNLVEHPDTQTAVADSPDLLEAAWAESLRRDPPTHVIVRQTAQAVDLPSGTVPAGSTVACLLASANRDPEFFSDPDRFDVHRPERIDREFAASATHLAFGAGRHFCLGAHLARLLGQTVSVLLRHLPGLQWADGFTPVPHGLISRTTPHLKVTARL</sequence>
<dbReference type="InterPro" id="IPR002397">
    <property type="entry name" value="Cyt_P450_B"/>
</dbReference>
<dbReference type="InterPro" id="IPR001128">
    <property type="entry name" value="Cyt_P450"/>
</dbReference>
<gene>
    <name evidence="3" type="ORF">EEJ42_03420</name>
</gene>
<evidence type="ECO:0000256" key="2">
    <source>
        <dbReference type="ARBA" id="ARBA00023239"/>
    </source>
</evidence>
<dbReference type="EMBL" id="RIBZ01000046">
    <property type="protein sequence ID" value="RNG36075.1"/>
    <property type="molecule type" value="Genomic_DNA"/>
</dbReference>
<protein>
    <submittedName>
        <fullName evidence="3">Cytochrome P450</fullName>
    </submittedName>
</protein>
<dbReference type="InterPro" id="IPR017972">
    <property type="entry name" value="Cyt_P450_CS"/>
</dbReference>